<sequence length="303" mass="33153">MNPERQQRLKNFLEERRLWIEDALSSQCEVPWEEVPPRLQEAMVYSLQAGGKRIRPVLCLAAAEQCGLAPRRAMPLALAHEWIHTASLIHDDLPCMDDDDLRRGKPTNHRVFGEALALLAGDALLAWAFEFALEGLCREELPAPQILKALQTFARAVGPRGICGGQVRDTDPQSQSEDPEDVWLIARTKTSVLLESALVGGALLAGAEPSVVSAYGHYGTHLGTAFQIVDDVLDVLGDSATLGKTAGKDARQGKRTFVSVYGLERAKELAEQESRLAVASLEGICPEDDPLVDLVESLVERTR</sequence>
<keyword evidence="6" id="KW-0414">Isoprene biosynthesis</keyword>
<evidence type="ECO:0000256" key="6">
    <source>
        <dbReference type="ARBA" id="ARBA00023229"/>
    </source>
</evidence>
<dbReference type="PaxDb" id="584708-Apau_1456"/>
<dbReference type="PANTHER" id="PTHR43281">
    <property type="entry name" value="FARNESYL DIPHOSPHATE SYNTHASE"/>
    <property type="match status" value="1"/>
</dbReference>
<keyword evidence="4" id="KW-0479">Metal-binding</keyword>
<accession>E3D0Q4</accession>
<dbReference type="PROSITE" id="PS00723">
    <property type="entry name" value="POLYPRENYL_SYNTHASE_1"/>
    <property type="match status" value="1"/>
</dbReference>
<name>E3D0Q4_9BACT</name>
<dbReference type="SFLD" id="SFLDS00005">
    <property type="entry name" value="Isoprenoid_Synthase_Type_I"/>
    <property type="match status" value="1"/>
</dbReference>
<dbReference type="GO" id="GO:0004337">
    <property type="term" value="F:(2E,6E)-farnesyl diphosphate synthase activity"/>
    <property type="evidence" value="ECO:0007669"/>
    <property type="project" value="UniProtKB-EC"/>
</dbReference>
<dbReference type="InterPro" id="IPR033749">
    <property type="entry name" value="Polyprenyl_synt_CS"/>
</dbReference>
<dbReference type="RefSeq" id="WP_006301079.1">
    <property type="nucleotide sequence ID" value="NZ_CM001022.1"/>
</dbReference>
<organism evidence="8 9">
    <name type="scientific">Aminomonas paucivorans DSM 12260</name>
    <dbReference type="NCBI Taxonomy" id="584708"/>
    <lineage>
        <taxon>Bacteria</taxon>
        <taxon>Thermotogati</taxon>
        <taxon>Synergistota</taxon>
        <taxon>Synergistia</taxon>
        <taxon>Synergistales</taxon>
        <taxon>Synergistaceae</taxon>
        <taxon>Aminomonas</taxon>
    </lineage>
</organism>
<keyword evidence="9" id="KW-1185">Reference proteome</keyword>
<dbReference type="PANTHER" id="PTHR43281:SF1">
    <property type="entry name" value="FARNESYL DIPHOSPHATE SYNTHASE"/>
    <property type="match status" value="1"/>
</dbReference>
<dbReference type="STRING" id="584708.Apau_1456"/>
<keyword evidence="3 7" id="KW-0808">Transferase</keyword>
<dbReference type="AlphaFoldDB" id="E3D0Q4"/>
<dbReference type="InterPro" id="IPR000092">
    <property type="entry name" value="Polyprenyl_synt"/>
</dbReference>
<keyword evidence="5" id="KW-0460">Magnesium</keyword>
<comment type="cofactor">
    <cofactor evidence="1">
        <name>Mg(2+)</name>
        <dbReference type="ChEBI" id="CHEBI:18420"/>
    </cofactor>
</comment>
<evidence type="ECO:0000256" key="2">
    <source>
        <dbReference type="ARBA" id="ARBA00006706"/>
    </source>
</evidence>
<dbReference type="Gene3D" id="1.10.600.10">
    <property type="entry name" value="Farnesyl Diphosphate Synthase"/>
    <property type="match status" value="1"/>
</dbReference>
<evidence type="ECO:0000256" key="4">
    <source>
        <dbReference type="ARBA" id="ARBA00022723"/>
    </source>
</evidence>
<dbReference type="FunFam" id="1.10.600.10:FF:000001">
    <property type="entry name" value="Geranylgeranyl diphosphate synthase"/>
    <property type="match status" value="1"/>
</dbReference>
<dbReference type="GO" id="GO:0005737">
    <property type="term" value="C:cytoplasm"/>
    <property type="evidence" value="ECO:0007669"/>
    <property type="project" value="UniProtKB-ARBA"/>
</dbReference>
<evidence type="ECO:0000256" key="5">
    <source>
        <dbReference type="ARBA" id="ARBA00022842"/>
    </source>
</evidence>
<dbReference type="SUPFAM" id="SSF48576">
    <property type="entry name" value="Terpenoid synthases"/>
    <property type="match status" value="1"/>
</dbReference>
<evidence type="ECO:0000256" key="3">
    <source>
        <dbReference type="ARBA" id="ARBA00022679"/>
    </source>
</evidence>
<gene>
    <name evidence="8" type="ORF">Apau_1456</name>
</gene>
<dbReference type="EC" id="2.5.1.10" evidence="8"/>
<dbReference type="Proteomes" id="UP000005096">
    <property type="component" value="Chromosome"/>
</dbReference>
<evidence type="ECO:0000313" key="8">
    <source>
        <dbReference type="EMBL" id="EFQ23875.1"/>
    </source>
</evidence>
<dbReference type="Pfam" id="PF00348">
    <property type="entry name" value="polyprenyl_synt"/>
    <property type="match status" value="1"/>
</dbReference>
<dbReference type="OrthoDB" id="9805316at2"/>
<dbReference type="GO" id="GO:0046872">
    <property type="term" value="F:metal ion binding"/>
    <property type="evidence" value="ECO:0007669"/>
    <property type="project" value="UniProtKB-KW"/>
</dbReference>
<dbReference type="NCBIfam" id="NF045485">
    <property type="entry name" value="FPPsyn"/>
    <property type="match status" value="1"/>
</dbReference>
<comment type="similarity">
    <text evidence="2 7">Belongs to the FPP/GGPP synthase family.</text>
</comment>
<proteinExistence type="inferred from homology"/>
<protein>
    <submittedName>
        <fullName evidence="8">Farnesyl-diphosphate synthase</fullName>
        <ecNumber evidence="8">2.5.1.10</ecNumber>
    </submittedName>
</protein>
<dbReference type="InterPro" id="IPR053378">
    <property type="entry name" value="Prenyl_diphosphate_synthase"/>
</dbReference>
<dbReference type="PROSITE" id="PS00444">
    <property type="entry name" value="POLYPRENYL_SYNTHASE_2"/>
    <property type="match status" value="1"/>
</dbReference>
<dbReference type="eggNOG" id="COG0142">
    <property type="taxonomic scope" value="Bacteria"/>
</dbReference>
<dbReference type="InterPro" id="IPR008949">
    <property type="entry name" value="Isoprenoid_synthase_dom_sf"/>
</dbReference>
<dbReference type="GO" id="GO:0016114">
    <property type="term" value="P:terpenoid biosynthetic process"/>
    <property type="evidence" value="ECO:0007669"/>
    <property type="project" value="UniProtKB-ARBA"/>
</dbReference>
<dbReference type="HOGENOM" id="CLU_014015_0_0_0"/>
<dbReference type="EMBL" id="CM001022">
    <property type="protein sequence ID" value="EFQ23875.1"/>
    <property type="molecule type" value="Genomic_DNA"/>
</dbReference>
<dbReference type="SFLD" id="SFLDG01017">
    <property type="entry name" value="Polyprenyl_Transferase_Like"/>
    <property type="match status" value="1"/>
</dbReference>
<evidence type="ECO:0000313" key="9">
    <source>
        <dbReference type="Proteomes" id="UP000005096"/>
    </source>
</evidence>
<reference evidence="8 9" key="1">
    <citation type="journal article" date="2010" name="Stand. Genomic Sci.">
        <title>Non-contiguous finished genome sequence of Aminomonas paucivorans type strain (GLU-3).</title>
        <authorList>
            <person name="Pitluck S."/>
            <person name="Yasawong M."/>
            <person name="Held B."/>
            <person name="Lapidus A."/>
            <person name="Nolan M."/>
            <person name="Copeland A."/>
            <person name="Lucas S."/>
            <person name="Del Rio T.G."/>
            <person name="Tice H."/>
            <person name="Cheng J.F."/>
            <person name="Chertkov O."/>
            <person name="Goodwin L."/>
            <person name="Tapia R."/>
            <person name="Han C."/>
            <person name="Liolios K."/>
            <person name="Ivanova N."/>
            <person name="Mavromatis K."/>
            <person name="Ovchinnikova G."/>
            <person name="Pati A."/>
            <person name="Chen A."/>
            <person name="Palaniappan K."/>
            <person name="Land M."/>
            <person name="Hauser L."/>
            <person name="Chang Y.J."/>
            <person name="Jeffries C.D."/>
            <person name="Pukall R."/>
            <person name="Spring S."/>
            <person name="Rohde M."/>
            <person name="Sikorski J."/>
            <person name="Goker M."/>
            <person name="Woyke T."/>
            <person name="Bristow J."/>
            <person name="Eisen J.A."/>
            <person name="Markowitz V."/>
            <person name="Hugenholtz P."/>
            <person name="Kyrpides N.C."/>
            <person name="Klenk H.P."/>
        </authorList>
    </citation>
    <scope>NUCLEOTIDE SEQUENCE [LARGE SCALE GENOMIC DNA]</scope>
    <source>
        <strain evidence="8 9">DSM 12260</strain>
    </source>
</reference>
<evidence type="ECO:0000256" key="1">
    <source>
        <dbReference type="ARBA" id="ARBA00001946"/>
    </source>
</evidence>
<evidence type="ECO:0000256" key="7">
    <source>
        <dbReference type="RuleBase" id="RU004466"/>
    </source>
</evidence>
<dbReference type="CDD" id="cd00685">
    <property type="entry name" value="Trans_IPPS_HT"/>
    <property type="match status" value="1"/>
</dbReference>